<evidence type="ECO:0000256" key="1">
    <source>
        <dbReference type="ARBA" id="ARBA00008950"/>
    </source>
</evidence>
<dbReference type="SUPFAM" id="SSF56300">
    <property type="entry name" value="Metallo-dependent phosphatases"/>
    <property type="match status" value="1"/>
</dbReference>
<dbReference type="EMBL" id="BAAAZW010000004">
    <property type="protein sequence ID" value="GAA3958262.1"/>
    <property type="molecule type" value="Genomic_DNA"/>
</dbReference>
<sequence>MRYFTSDTHYGHANIIRYCGRPYDDTEQMDADLVAHARATLGDHRDLWHLGDVAMGRIDDTLPNLARIGADVTLVAGNHDRCHPLNGPARSERFADVYRERCRLTRLIPTDTALTLSNGVTVQVSHFPYPDKGAYDEPHEHERADKLARWRPVDDGSWLLCGHVHDSWRQRGRMINVGVDAWGGIPVSEADLVALIEAGPADLDRLPWPRTD</sequence>
<proteinExistence type="inferred from homology"/>
<evidence type="ECO:0000313" key="3">
    <source>
        <dbReference type="EMBL" id="GAA3958262.1"/>
    </source>
</evidence>
<keyword evidence="4" id="KW-1185">Reference proteome</keyword>
<dbReference type="InterPro" id="IPR024654">
    <property type="entry name" value="Calcineurin-like_PHP_lpxH"/>
</dbReference>
<reference evidence="4" key="1">
    <citation type="journal article" date="2019" name="Int. J. Syst. Evol. Microbiol.">
        <title>The Global Catalogue of Microorganisms (GCM) 10K type strain sequencing project: providing services to taxonomists for standard genome sequencing and annotation.</title>
        <authorList>
            <consortium name="The Broad Institute Genomics Platform"/>
            <consortium name="The Broad Institute Genome Sequencing Center for Infectious Disease"/>
            <person name="Wu L."/>
            <person name="Ma J."/>
        </authorList>
    </citation>
    <scope>NUCLEOTIDE SEQUENCE [LARGE SCALE GENOMIC DNA]</scope>
    <source>
        <strain evidence="4">JCM 16923</strain>
    </source>
</reference>
<evidence type="ECO:0000313" key="4">
    <source>
        <dbReference type="Proteomes" id="UP001418444"/>
    </source>
</evidence>
<dbReference type="Gene3D" id="3.60.21.10">
    <property type="match status" value="1"/>
</dbReference>
<organism evidence="3 4">
    <name type="scientific">Gordonia caeni</name>
    <dbReference type="NCBI Taxonomy" id="1007097"/>
    <lineage>
        <taxon>Bacteria</taxon>
        <taxon>Bacillati</taxon>
        <taxon>Actinomycetota</taxon>
        <taxon>Actinomycetes</taxon>
        <taxon>Mycobacteriales</taxon>
        <taxon>Gordoniaceae</taxon>
        <taxon>Gordonia</taxon>
    </lineage>
</organism>
<dbReference type="Pfam" id="PF12850">
    <property type="entry name" value="Metallophos_2"/>
    <property type="match status" value="1"/>
</dbReference>
<gene>
    <name evidence="3" type="ORF">GCM10022231_17190</name>
</gene>
<accession>A0ABP7P1Q4</accession>
<evidence type="ECO:0000259" key="2">
    <source>
        <dbReference type="Pfam" id="PF12850"/>
    </source>
</evidence>
<comment type="similarity">
    <text evidence="1">Belongs to the metallophosphoesterase superfamily. YfcE family.</text>
</comment>
<dbReference type="RefSeq" id="WP_344782650.1">
    <property type="nucleotide sequence ID" value="NZ_BAAAZW010000004.1"/>
</dbReference>
<dbReference type="Proteomes" id="UP001418444">
    <property type="component" value="Unassembled WGS sequence"/>
</dbReference>
<comment type="caution">
    <text evidence="3">The sequence shown here is derived from an EMBL/GenBank/DDBJ whole genome shotgun (WGS) entry which is preliminary data.</text>
</comment>
<dbReference type="InterPro" id="IPR029052">
    <property type="entry name" value="Metallo-depent_PP-like"/>
</dbReference>
<name>A0ABP7P1Q4_9ACTN</name>
<feature type="domain" description="Calcineurin-like phosphoesterase" evidence="2">
    <location>
        <begin position="5"/>
        <end position="170"/>
    </location>
</feature>
<protein>
    <submittedName>
        <fullName evidence="3">Metallophosphoesterase family protein</fullName>
    </submittedName>
</protein>